<dbReference type="Pfam" id="PF13561">
    <property type="entry name" value="adh_short_C2"/>
    <property type="match status" value="1"/>
</dbReference>
<keyword evidence="4" id="KW-1185">Reference proteome</keyword>
<dbReference type="PRINTS" id="PR00081">
    <property type="entry name" value="GDHRDH"/>
</dbReference>
<dbReference type="SUPFAM" id="SSF51735">
    <property type="entry name" value="NAD(P)-binding Rossmann-fold domains"/>
    <property type="match status" value="1"/>
</dbReference>
<evidence type="ECO:0000256" key="1">
    <source>
        <dbReference type="ARBA" id="ARBA00006484"/>
    </source>
</evidence>
<dbReference type="RefSeq" id="WP_345516606.1">
    <property type="nucleotide sequence ID" value="NZ_BAAAXD010000038.1"/>
</dbReference>
<proteinExistence type="inferred from homology"/>
<dbReference type="Gene3D" id="3.40.50.720">
    <property type="entry name" value="NAD(P)-binding Rossmann-like Domain"/>
    <property type="match status" value="1"/>
</dbReference>
<comment type="caution">
    <text evidence="3">The sequence shown here is derived from an EMBL/GenBank/DDBJ whole genome shotgun (WGS) entry which is preliminary data.</text>
</comment>
<name>A0ABV5REH5_9ACTN</name>
<evidence type="ECO:0000313" key="3">
    <source>
        <dbReference type="EMBL" id="MFB9575491.1"/>
    </source>
</evidence>
<dbReference type="GO" id="GO:0016491">
    <property type="term" value="F:oxidoreductase activity"/>
    <property type="evidence" value="ECO:0007669"/>
    <property type="project" value="UniProtKB-KW"/>
</dbReference>
<evidence type="ECO:0000313" key="4">
    <source>
        <dbReference type="Proteomes" id="UP001589710"/>
    </source>
</evidence>
<sequence>MKEQTRLRFQDRVAVITGGAAGIGAATAQRLAAEGAAVVVVDINDAAGRETVAAITEQGGRAEYRHGDVTSAGMWDDLAAHVADRYGRLDVLHSNAYSVVVKAAHELTEPEWDGQLAVTLKAAWLGVRAFAPALRDSHGSVVLTSSVHALIGLPGHPAYAAAKGALVALGRQLAVEYGPQVRVNTVLPGPIMTAAWDRVDEAGRADSVAETVAKRFGRPEEVASAVAFLASADASYVTGTSLVVDGGWSVVKASS</sequence>
<dbReference type="InterPro" id="IPR036291">
    <property type="entry name" value="NAD(P)-bd_dom_sf"/>
</dbReference>
<comment type="similarity">
    <text evidence="1">Belongs to the short-chain dehydrogenases/reductases (SDR) family.</text>
</comment>
<accession>A0ABV5REH5</accession>
<dbReference type="EC" id="1.1.1.-" evidence="3"/>
<dbReference type="PANTHER" id="PTHR24321:SF8">
    <property type="entry name" value="ESTRADIOL 17-BETA-DEHYDROGENASE 8-RELATED"/>
    <property type="match status" value="1"/>
</dbReference>
<dbReference type="PANTHER" id="PTHR24321">
    <property type="entry name" value="DEHYDROGENASES, SHORT CHAIN"/>
    <property type="match status" value="1"/>
</dbReference>
<dbReference type="InterPro" id="IPR020904">
    <property type="entry name" value="Sc_DH/Rdtase_CS"/>
</dbReference>
<evidence type="ECO:0000256" key="2">
    <source>
        <dbReference type="ARBA" id="ARBA00023002"/>
    </source>
</evidence>
<keyword evidence="2 3" id="KW-0560">Oxidoreductase</keyword>
<dbReference type="EMBL" id="JBHMCG010000106">
    <property type="protein sequence ID" value="MFB9575491.1"/>
    <property type="molecule type" value="Genomic_DNA"/>
</dbReference>
<gene>
    <name evidence="3" type="ORF">ACFFTL_25190</name>
</gene>
<protein>
    <submittedName>
        <fullName evidence="3">SDR family NAD(P)-dependent oxidoreductase</fullName>
        <ecNumber evidence="3">1.1.1.-</ecNumber>
    </submittedName>
</protein>
<dbReference type="PROSITE" id="PS00061">
    <property type="entry name" value="ADH_SHORT"/>
    <property type="match status" value="1"/>
</dbReference>
<dbReference type="InterPro" id="IPR002347">
    <property type="entry name" value="SDR_fam"/>
</dbReference>
<dbReference type="Proteomes" id="UP001589710">
    <property type="component" value="Unassembled WGS sequence"/>
</dbReference>
<dbReference type="CDD" id="cd05233">
    <property type="entry name" value="SDR_c"/>
    <property type="match status" value="1"/>
</dbReference>
<reference evidence="3 4" key="1">
    <citation type="submission" date="2024-09" db="EMBL/GenBank/DDBJ databases">
        <authorList>
            <person name="Sun Q."/>
            <person name="Mori K."/>
        </authorList>
    </citation>
    <scope>NUCLEOTIDE SEQUENCE [LARGE SCALE GENOMIC DNA]</scope>
    <source>
        <strain evidence="3 4">JCM 3331</strain>
    </source>
</reference>
<organism evidence="3 4">
    <name type="scientific">Streptomyces yanii</name>
    <dbReference type="NCBI Taxonomy" id="78510"/>
    <lineage>
        <taxon>Bacteria</taxon>
        <taxon>Bacillati</taxon>
        <taxon>Actinomycetota</taxon>
        <taxon>Actinomycetes</taxon>
        <taxon>Kitasatosporales</taxon>
        <taxon>Streptomycetaceae</taxon>
        <taxon>Streptomyces</taxon>
    </lineage>
</organism>